<comment type="similarity">
    <text evidence="1 5">Belongs to the EMC2 family.</text>
</comment>
<keyword evidence="5" id="KW-0256">Endoplasmic reticulum</keyword>
<feature type="repeat" description="TPR" evidence="4">
    <location>
        <begin position="154"/>
        <end position="187"/>
    </location>
</feature>
<comment type="function">
    <text evidence="5">Part of the endoplasmic reticulum membrane protein complex (EMC) that enables the energy-independent insertion into endoplasmic reticulum membranes of newly synthesized membrane proteins.</text>
</comment>
<dbReference type="GO" id="GO:0072546">
    <property type="term" value="C:EMC complex"/>
    <property type="evidence" value="ECO:0007669"/>
    <property type="project" value="UniProtKB-UniRule"/>
</dbReference>
<evidence type="ECO:0000259" key="6">
    <source>
        <dbReference type="Pfam" id="PF22890"/>
    </source>
</evidence>
<evidence type="ECO:0000256" key="1">
    <source>
        <dbReference type="ARBA" id="ARBA00010361"/>
    </source>
</evidence>
<dbReference type="SUPFAM" id="SSF48452">
    <property type="entry name" value="TPR-like"/>
    <property type="match status" value="1"/>
</dbReference>
<dbReference type="Pfam" id="PF22890">
    <property type="entry name" value="TPR_EMC2"/>
    <property type="match status" value="1"/>
</dbReference>
<dbReference type="InterPro" id="IPR039856">
    <property type="entry name" value="EMC2-like"/>
</dbReference>
<keyword evidence="3 4" id="KW-0802">TPR repeat</keyword>
<dbReference type="PANTHER" id="PTHR12760">
    <property type="entry name" value="TETRATRICOPEPTIDE REPEAT PROTEIN"/>
    <property type="match status" value="1"/>
</dbReference>
<evidence type="ECO:0000313" key="7">
    <source>
        <dbReference type="Proteomes" id="UP000887566"/>
    </source>
</evidence>
<dbReference type="PROSITE" id="PS50005">
    <property type="entry name" value="TPR"/>
    <property type="match status" value="1"/>
</dbReference>
<name>A0A914WPS2_9BILA</name>
<organism evidence="7 8">
    <name type="scientific">Plectus sambesii</name>
    <dbReference type="NCBI Taxonomy" id="2011161"/>
    <lineage>
        <taxon>Eukaryota</taxon>
        <taxon>Metazoa</taxon>
        <taxon>Ecdysozoa</taxon>
        <taxon>Nematoda</taxon>
        <taxon>Chromadorea</taxon>
        <taxon>Plectida</taxon>
        <taxon>Plectina</taxon>
        <taxon>Plectoidea</taxon>
        <taxon>Plectidae</taxon>
        <taxon>Plectus</taxon>
    </lineage>
</organism>
<dbReference type="Gene3D" id="1.25.40.10">
    <property type="entry name" value="Tetratricopeptide repeat domain"/>
    <property type="match status" value="1"/>
</dbReference>
<dbReference type="InterPro" id="IPR055217">
    <property type="entry name" value="TPR_EMC2"/>
</dbReference>
<dbReference type="SMART" id="SM00028">
    <property type="entry name" value="TPR"/>
    <property type="match status" value="3"/>
</dbReference>
<dbReference type="AlphaFoldDB" id="A0A914WPS2"/>
<sequence>MEVKDWTSVCFDEGRSTLRHWREDHVRRPEESVELWEHVLSRRPSALGDELWVVYEQVCIAALDCARLDVAAECMNALQKKFPNSHRVLKLQAMRLEAMGRYDDAVGVYDTLTARDEANPSYRKRKVAVLKAQGKRTEAIRELNDYLKKFLNDNEAWLELSNLYLGECEYAKAAHCLEELILAQPHNSLYLQRYADVKYTLGGTDNVEQAKQYFLQAAKINPNNMRALYGLFFSCQWLVQKTTGQKRKEYVALASWATDQLIDRFQMAADESSAHLDDQVKTVEQMFAALKLFSSA</sequence>
<dbReference type="InterPro" id="IPR011990">
    <property type="entry name" value="TPR-like_helical_dom_sf"/>
</dbReference>
<protein>
    <recommendedName>
        <fullName evidence="5">ER membrane protein complex subunit 2</fullName>
    </recommendedName>
</protein>
<dbReference type="WBParaSite" id="PSAMB.scaffold4803size13487.g25254.t1">
    <property type="protein sequence ID" value="PSAMB.scaffold4803size13487.g25254.t1"/>
    <property type="gene ID" value="PSAMB.scaffold4803size13487.g25254"/>
</dbReference>
<keyword evidence="2" id="KW-0677">Repeat</keyword>
<dbReference type="Proteomes" id="UP000887566">
    <property type="component" value="Unplaced"/>
</dbReference>
<evidence type="ECO:0000313" key="8">
    <source>
        <dbReference type="WBParaSite" id="PSAMB.scaffold4803size13487.g25254.t1"/>
    </source>
</evidence>
<proteinExistence type="inferred from homology"/>
<evidence type="ECO:0000256" key="4">
    <source>
        <dbReference type="PROSITE-ProRule" id="PRU00339"/>
    </source>
</evidence>
<dbReference type="InterPro" id="IPR019734">
    <property type="entry name" value="TPR_rpt"/>
</dbReference>
<evidence type="ECO:0000256" key="2">
    <source>
        <dbReference type="ARBA" id="ARBA00022737"/>
    </source>
</evidence>
<comment type="subunit">
    <text evidence="5">Component of the ER membrane protein complex (EMC).</text>
</comment>
<comment type="subcellular location">
    <subcellularLocation>
        <location evidence="5">Endoplasmic reticulum membrane</location>
        <topology evidence="5">Peripheral membrane protein</topology>
        <orientation evidence="5">Cytoplasmic side</orientation>
    </subcellularLocation>
</comment>
<reference evidence="8" key="1">
    <citation type="submission" date="2022-11" db="UniProtKB">
        <authorList>
            <consortium name="WormBaseParasite"/>
        </authorList>
    </citation>
    <scope>IDENTIFICATION</scope>
</reference>
<evidence type="ECO:0000256" key="5">
    <source>
        <dbReference type="RuleBase" id="RU367091"/>
    </source>
</evidence>
<evidence type="ECO:0000256" key="3">
    <source>
        <dbReference type="ARBA" id="ARBA00022803"/>
    </source>
</evidence>
<accession>A0A914WPS2</accession>
<keyword evidence="7" id="KW-1185">Reference proteome</keyword>
<dbReference type="FunFam" id="1.25.40.10:FF:000326">
    <property type="entry name" value="ER membrane protein complex subunit 2"/>
    <property type="match status" value="1"/>
</dbReference>
<feature type="domain" description="EMC2 TPR-like" evidence="6">
    <location>
        <begin position="90"/>
        <end position="198"/>
    </location>
</feature>
<keyword evidence="5" id="KW-0472">Membrane</keyword>